<reference evidence="5" key="1">
    <citation type="submission" date="2021-03" db="EMBL/GenBank/DDBJ databases">
        <authorList>
            <person name="So Y."/>
        </authorList>
    </citation>
    <scope>NUCLEOTIDE SEQUENCE</scope>
    <source>
        <strain evidence="5">SG15</strain>
    </source>
</reference>
<dbReference type="InterPro" id="IPR022385">
    <property type="entry name" value="Rhs_assc_core"/>
</dbReference>
<feature type="domain" description="Teneurin-like YD-shell" evidence="4">
    <location>
        <begin position="918"/>
        <end position="1201"/>
    </location>
</feature>
<dbReference type="PANTHER" id="PTHR32305:SF15">
    <property type="entry name" value="PROTEIN RHSA-RELATED"/>
    <property type="match status" value="1"/>
</dbReference>
<dbReference type="NCBIfam" id="TIGR03696">
    <property type="entry name" value="Rhs_assc_core"/>
    <property type="match status" value="1"/>
</dbReference>
<evidence type="ECO:0000313" key="6">
    <source>
        <dbReference type="Proteomes" id="UP000677537"/>
    </source>
</evidence>
<evidence type="ECO:0000259" key="3">
    <source>
        <dbReference type="Pfam" id="PF20148"/>
    </source>
</evidence>
<sequence length="1359" mass="148141">MIPVAKHGDPQIGVDIHLCVVPPSPSPVPLPTPHMSVVFDPMDYVPFFGATVTVCGMKRAVAGTAGQAVHIPPGFPFAPKLPDKDDELFMGSATVVADGDPLSFLGVPVLACQAVGMPSPPRPKRKGGPRVMTLPTVNNLAIPTNVFVGGPPTISLMGMAFKVGFAGLGKLGKTKFAQGLAERFRDWRKAKFGHLNPGFLKCSVLRAEPVNIATGEVILDQEDFVLPGPLPLHWTRRYASERHRRGACGYGWECPADSRLSVDPGDGSVAFYHPEYGSALFDGLPKSAGEAGAVLEIMDGARLIDAGDAWHVRLKDGRSFHFPRGRHAPVEVPLAGITDRFGNALSFEREGGRLVGIRSTATGQRVEVENGPDGTIRQLSLRLPGEGQHVFVRYVQDDAGNLVEAQDALNQPLRFTYDQHRLLRHSDRNGLSFHYAYDRSGEGWRAVRAWGDGGLLDYRFTYFEGAGEVRITDSLGHVSLVSFDERGLPIRELDPLGGVTIYEYDAAGRTSAVVNQDGLRAGYTYDARGNLLAMARPDGTTIAMEFGEQDQPVRVVDGNGAAWEREYDDSGLPLLQRGPGGDESRYEHDGRGRLMSCQDPLGGRTRFQYDDQGRLAAVLDAAGGVTRFGYDGLGNLVRREDALGQVTAYHYDARRRLVRLTAPDGSATGFSYDPEDNLVARQGPDGSIARFEYVGLGAMSRSIQPDGLAVSYGYDTEGRLVSVTNQLGRTHHFRRDALGQVVEERDYWGGTRRYAYTPAGRLKASRDPLGGLIRYETDGVGRVLRKLLPDPEASGGTSAVHFAYDGNGRLVAAENAETRIERRFDANGRLISETQGDWHGVERDYDVAGNLLAARSRIGEGDGSAHEARFAYDPLGRLSLLAVDEHPALRIERNALGWPVADALGDGLRRRYARDPLGRIMDQRVMPAGGEAFGQSYAYDLAGNLIERQDSRLGVDRYAYDAAGQLVEHVAPSGQRDAYANDAAGNRLRDTGSGALAGIDPAVVRAAELDGEAYGFDACGNLVAREGSRGRQRFSWDANGRLVESQQDGHVTTYRYDALGRRISKRTAGSLTRFLWDGDRLIGEVRTEERCAEASRREQHWFYAPGSFVPMAAVSVQPDGPAQGVFHLAQNDPNGCPLAWLDTLGGVAWEARYRAWGEAEGDAADAAPLRLQGQYADAETGLHYNRFRYYDPWVGQFISLDPLGLAAGENPYVYAPNPWAWIDPYGLACDILFGQRRISSTFRDVGSDAPDFIRGRALKDVAEDLKAGRLHPDQLPVTFFTHPETGQKIAESNRTLAALSMAGMEPTKVVETPSTSKLLERLDEPPLRQRGEKFGMPGPAIPITPGPNDTKILDVVRLP</sequence>
<gene>
    <name evidence="5" type="ORF">J5Y10_03275</name>
</gene>
<evidence type="ECO:0000256" key="2">
    <source>
        <dbReference type="SAM" id="MobiDB-lite"/>
    </source>
</evidence>
<evidence type="ECO:0000256" key="1">
    <source>
        <dbReference type="ARBA" id="ARBA00022737"/>
    </source>
</evidence>
<evidence type="ECO:0000313" key="5">
    <source>
        <dbReference type="EMBL" id="MBP0491795.1"/>
    </source>
</evidence>
<feature type="region of interest" description="Disordered" evidence="2">
    <location>
        <begin position="1328"/>
        <end position="1348"/>
    </location>
</feature>
<dbReference type="InterPro" id="IPR056823">
    <property type="entry name" value="TEN-like_YD-shell"/>
</dbReference>
<dbReference type="InterPro" id="IPR050708">
    <property type="entry name" value="T6SS_VgrG/RHS"/>
</dbReference>
<keyword evidence="1" id="KW-0677">Repeat</keyword>
<dbReference type="SUPFAM" id="SSF82171">
    <property type="entry name" value="DPP6 N-terminal domain-like"/>
    <property type="match status" value="1"/>
</dbReference>
<protein>
    <recommendedName>
        <fullName evidence="7">Type IV secretion protein Rhs</fullName>
    </recommendedName>
</protein>
<dbReference type="Pfam" id="PF25023">
    <property type="entry name" value="TEN_YD-shell"/>
    <property type="match status" value="2"/>
</dbReference>
<proteinExistence type="predicted"/>
<keyword evidence="6" id="KW-1185">Reference proteome</keyword>
<evidence type="ECO:0000259" key="4">
    <source>
        <dbReference type="Pfam" id="PF25023"/>
    </source>
</evidence>
<name>A0A940MXZ4_9PROT</name>
<dbReference type="RefSeq" id="WP_209370672.1">
    <property type="nucleotide sequence ID" value="NZ_JAGIZA010000002.1"/>
</dbReference>
<dbReference type="EMBL" id="JAGIZA010000002">
    <property type="protein sequence ID" value="MBP0491795.1"/>
    <property type="molecule type" value="Genomic_DNA"/>
</dbReference>
<comment type="caution">
    <text evidence="5">The sequence shown here is derived from an EMBL/GenBank/DDBJ whole genome shotgun (WGS) entry which is preliminary data.</text>
</comment>
<dbReference type="InterPro" id="IPR006530">
    <property type="entry name" value="YD"/>
</dbReference>
<dbReference type="PANTHER" id="PTHR32305">
    <property type="match status" value="1"/>
</dbReference>
<evidence type="ECO:0008006" key="7">
    <source>
        <dbReference type="Google" id="ProtNLM"/>
    </source>
</evidence>
<dbReference type="InterPro" id="IPR045351">
    <property type="entry name" value="DUF6531"/>
</dbReference>
<dbReference type="Proteomes" id="UP000677537">
    <property type="component" value="Unassembled WGS sequence"/>
</dbReference>
<organism evidence="5 6">
    <name type="scientific">Roseomonas indoligenes</name>
    <dbReference type="NCBI Taxonomy" id="2820811"/>
    <lineage>
        <taxon>Bacteria</taxon>
        <taxon>Pseudomonadati</taxon>
        <taxon>Pseudomonadota</taxon>
        <taxon>Alphaproteobacteria</taxon>
        <taxon>Acetobacterales</taxon>
        <taxon>Roseomonadaceae</taxon>
        <taxon>Roseomonas</taxon>
    </lineage>
</organism>
<dbReference type="NCBIfam" id="TIGR01643">
    <property type="entry name" value="YD_repeat_2x"/>
    <property type="match status" value="10"/>
</dbReference>
<feature type="domain" description="DUF6531" evidence="3">
    <location>
        <begin position="208"/>
        <end position="273"/>
    </location>
</feature>
<accession>A0A940MXZ4</accession>
<dbReference type="CDD" id="cd14740">
    <property type="entry name" value="PAAR_4"/>
    <property type="match status" value="1"/>
</dbReference>
<dbReference type="Pfam" id="PF20148">
    <property type="entry name" value="DUF6531"/>
    <property type="match status" value="1"/>
</dbReference>
<dbReference type="Gene3D" id="2.180.10.10">
    <property type="entry name" value="RHS repeat-associated core"/>
    <property type="match status" value="3"/>
</dbReference>
<feature type="domain" description="Teneurin-like YD-shell" evidence="4">
    <location>
        <begin position="501"/>
        <end position="657"/>
    </location>
</feature>